<proteinExistence type="predicted"/>
<protein>
    <recommendedName>
        <fullName evidence="1">Aminoglycoside phosphotransferase domain-containing protein</fullName>
    </recommendedName>
</protein>
<dbReference type="OrthoDB" id="179763at2"/>
<dbReference type="PROSITE" id="PS00109">
    <property type="entry name" value="PROTEIN_KINASE_TYR"/>
    <property type="match status" value="1"/>
</dbReference>
<dbReference type="PANTHER" id="PTHR40086">
    <property type="entry name" value="PHOSPHOTRANSFERASE YTMP-RELATED"/>
    <property type="match status" value="1"/>
</dbReference>
<dbReference type="Gene3D" id="3.90.1200.10">
    <property type="match status" value="1"/>
</dbReference>
<organism evidence="2 3">
    <name type="scientific">Shewanella mangrovi</name>
    <dbReference type="NCBI Taxonomy" id="1515746"/>
    <lineage>
        <taxon>Bacteria</taxon>
        <taxon>Pseudomonadati</taxon>
        <taxon>Pseudomonadota</taxon>
        <taxon>Gammaproteobacteria</taxon>
        <taxon>Alteromonadales</taxon>
        <taxon>Shewanellaceae</taxon>
        <taxon>Shewanella</taxon>
    </lineage>
</organism>
<dbReference type="InterPro" id="IPR052077">
    <property type="entry name" value="CcrZ_PhaseVar_Mediator"/>
</dbReference>
<comment type="caution">
    <text evidence="2">The sequence shown here is derived from an EMBL/GenBank/DDBJ whole genome shotgun (WGS) entry which is preliminary data.</text>
</comment>
<dbReference type="Proteomes" id="UP000029264">
    <property type="component" value="Unassembled WGS sequence"/>
</dbReference>
<dbReference type="EMBL" id="JPEO01000002">
    <property type="protein sequence ID" value="KFZ38751.1"/>
    <property type="molecule type" value="Genomic_DNA"/>
</dbReference>
<dbReference type="SUPFAM" id="SSF56112">
    <property type="entry name" value="Protein kinase-like (PK-like)"/>
    <property type="match status" value="1"/>
</dbReference>
<feature type="domain" description="Aminoglycoside phosphotransferase" evidence="1">
    <location>
        <begin position="31"/>
        <end position="292"/>
    </location>
</feature>
<dbReference type="eggNOG" id="COG0510">
    <property type="taxonomic scope" value="Bacteria"/>
</dbReference>
<dbReference type="InterPro" id="IPR011009">
    <property type="entry name" value="Kinase-like_dom_sf"/>
</dbReference>
<keyword evidence="3" id="KW-1185">Reference proteome</keyword>
<gene>
    <name evidence="2" type="ORF">HR45_04875</name>
</gene>
<dbReference type="InterPro" id="IPR002575">
    <property type="entry name" value="Aminoglycoside_PTrfase"/>
</dbReference>
<sequence>MLSQLLAFCRQDELARLENTLTQQQLTLVAVTEIEQGLSNHSVKLTTLNNQDVQCDYLLRINSPVTDVICNRDNEIACWRAAEGAGLAPKLYWIDENKRFYLAEWIDEDCAAYSQLQPWQQFASNGERVSSDEIAALTKRANNSAVSLAAVEPTEQAAVDMLLDLLFGLRQLPAPALDISIELQWHIYLARLEQMATEQNFVQADAAEWLARLRTLQQFKVQPIFDALNRVLLQHQYCHRDLSATNLLLRDKQLFCIDFEYCCSSHPLFELAGVVATHRFSPVARQQLMWRYLEQHPCVTADAIRAMPAAFDIFWLYSCAWALQMADGQCKDGRELFAWFDNYLQLVGK</sequence>
<reference evidence="2 3" key="1">
    <citation type="submission" date="2014-06" db="EMBL/GenBank/DDBJ databases">
        <title>Shewanella sp. YQH10.</title>
        <authorList>
            <person name="Liu Y."/>
            <person name="Zeng R."/>
        </authorList>
    </citation>
    <scope>NUCLEOTIDE SEQUENCE [LARGE SCALE GENOMIC DNA]</scope>
    <source>
        <strain evidence="2 3">YQH10</strain>
    </source>
</reference>
<evidence type="ECO:0000313" key="2">
    <source>
        <dbReference type="EMBL" id="KFZ38751.1"/>
    </source>
</evidence>
<dbReference type="AlphaFoldDB" id="A0A094K246"/>
<dbReference type="GO" id="GO:0004672">
    <property type="term" value="F:protein kinase activity"/>
    <property type="evidence" value="ECO:0007669"/>
    <property type="project" value="InterPro"/>
</dbReference>
<dbReference type="STRING" id="1515746.HR45_04875"/>
<dbReference type="RefSeq" id="WP_037440139.1">
    <property type="nucleotide sequence ID" value="NZ_JPEO01000002.1"/>
</dbReference>
<evidence type="ECO:0000259" key="1">
    <source>
        <dbReference type="Pfam" id="PF01636"/>
    </source>
</evidence>
<dbReference type="Gene3D" id="3.30.200.20">
    <property type="entry name" value="Phosphorylase Kinase, domain 1"/>
    <property type="match status" value="1"/>
</dbReference>
<name>A0A094K246_9GAMM</name>
<evidence type="ECO:0000313" key="3">
    <source>
        <dbReference type="Proteomes" id="UP000029264"/>
    </source>
</evidence>
<dbReference type="Pfam" id="PF01636">
    <property type="entry name" value="APH"/>
    <property type="match status" value="1"/>
</dbReference>
<dbReference type="PANTHER" id="PTHR40086:SF1">
    <property type="entry name" value="CELL CYCLE REGULATOR CCRZ"/>
    <property type="match status" value="1"/>
</dbReference>
<dbReference type="InterPro" id="IPR008266">
    <property type="entry name" value="Tyr_kinase_AS"/>
</dbReference>
<accession>A0A094K246</accession>